<evidence type="ECO:0000313" key="2">
    <source>
        <dbReference type="Proteomes" id="UP001056384"/>
    </source>
</evidence>
<proteinExistence type="predicted"/>
<evidence type="ECO:0000313" key="1">
    <source>
        <dbReference type="EMBL" id="USW54012.1"/>
    </source>
</evidence>
<organism evidence="1 2">
    <name type="scientific">Septoria linicola</name>
    <dbReference type="NCBI Taxonomy" id="215465"/>
    <lineage>
        <taxon>Eukaryota</taxon>
        <taxon>Fungi</taxon>
        <taxon>Dikarya</taxon>
        <taxon>Ascomycota</taxon>
        <taxon>Pezizomycotina</taxon>
        <taxon>Dothideomycetes</taxon>
        <taxon>Dothideomycetidae</taxon>
        <taxon>Mycosphaerellales</taxon>
        <taxon>Mycosphaerellaceae</taxon>
        <taxon>Septoria</taxon>
    </lineage>
</organism>
<protein>
    <submittedName>
        <fullName evidence="1">Uncharacterized protein</fullName>
    </submittedName>
</protein>
<keyword evidence="2" id="KW-1185">Reference proteome</keyword>
<reference evidence="1" key="1">
    <citation type="submission" date="2022-06" db="EMBL/GenBank/DDBJ databases">
        <title>Complete genome sequences of two strains of the flax pathogen Septoria linicola.</title>
        <authorList>
            <person name="Lapalu N."/>
            <person name="Simon A."/>
            <person name="Demenou B."/>
            <person name="Paumier D."/>
            <person name="Guillot M.-P."/>
            <person name="Gout L."/>
            <person name="Valade R."/>
        </authorList>
    </citation>
    <scope>NUCLEOTIDE SEQUENCE</scope>
    <source>
        <strain evidence="1">SE15195</strain>
    </source>
</reference>
<gene>
    <name evidence="1" type="ORF">Slin15195_G073310</name>
</gene>
<accession>A0A9Q9AY22</accession>
<sequence>MEVKVAAWEKSLDRHYVPQQQFDNACAILHSCITGDKLLSPEHTCHVRALIEAAMEEDNAVMIQPCESAFLYDLSFCGQFEDNILDRSIEALIELLWTRVVFERARGELVMTIVELISGRLMTPARLDAMHQHMAILSAATLVESFAEDVKGHTRRLTPVLLLQAILRVPHCPASMTTIRSLVDKLTQLMAQYDHHIHKIIVCLEDAAHGRESDVSFGESIVFDDLLINVLNTETDDERSFPHLVVTEKRQMVYSMDMSEICVRSLVPRRFRGDVGYMWCRREAFNGPLLKYCGKFFEIEGT</sequence>
<dbReference type="Proteomes" id="UP001056384">
    <property type="component" value="Chromosome 6"/>
</dbReference>
<dbReference type="EMBL" id="CP099423">
    <property type="protein sequence ID" value="USW54012.1"/>
    <property type="molecule type" value="Genomic_DNA"/>
</dbReference>
<name>A0A9Q9AY22_9PEZI</name>
<dbReference type="AlphaFoldDB" id="A0A9Q9AY22"/>